<organism evidence="1 2">
    <name type="scientific">Panagrolaimus sp. ES5</name>
    <dbReference type="NCBI Taxonomy" id="591445"/>
    <lineage>
        <taxon>Eukaryota</taxon>
        <taxon>Metazoa</taxon>
        <taxon>Ecdysozoa</taxon>
        <taxon>Nematoda</taxon>
        <taxon>Chromadorea</taxon>
        <taxon>Rhabditida</taxon>
        <taxon>Tylenchina</taxon>
        <taxon>Panagrolaimomorpha</taxon>
        <taxon>Panagrolaimoidea</taxon>
        <taxon>Panagrolaimidae</taxon>
        <taxon>Panagrolaimus</taxon>
    </lineage>
</organism>
<name>A0AC34FMA4_9BILA</name>
<evidence type="ECO:0000313" key="1">
    <source>
        <dbReference type="Proteomes" id="UP000887579"/>
    </source>
</evidence>
<reference evidence="2" key="1">
    <citation type="submission" date="2022-11" db="UniProtKB">
        <authorList>
            <consortium name="WormBaseParasite"/>
        </authorList>
    </citation>
    <scope>IDENTIFICATION</scope>
</reference>
<accession>A0AC34FMA4</accession>
<dbReference type="Proteomes" id="UP000887579">
    <property type="component" value="Unplaced"/>
</dbReference>
<sequence>MASDDSVVRQQRSITDFLSSPIDVSKMKPMFTSTPNPSASRKRKAPPTEDANQMILDLGQKNIGMTNCQECGMIYNVDDIKDRGFHDNFHNRFSKTKFFKVENRSLESWKTKIYSEINVGKVTATIFKVEKKPQTSLKTKLEHIVKEIVDVQLHICEDVPVFDPEKETIGFVYIVDAAKNEPAYIGAIAITEKVFAGKLMPLKKIYRATNKDSAFVAVERLWVHPTIRRKGVASHLLDVVRRLYSPSPLPLLQRSRIVFVDPNPIGVEFGKAFLASNGRWMQYDGDEGGDSTALSSLQPGISSQMKKVFIKTENKENDGQKKIKTESAGPSISNSEPINLKNLCRTIVIDETMNISTPIEVPLMPPAV</sequence>
<dbReference type="WBParaSite" id="ES5_v2.g18375.t1">
    <property type="protein sequence ID" value="ES5_v2.g18375.t1"/>
    <property type="gene ID" value="ES5_v2.g18375"/>
</dbReference>
<evidence type="ECO:0000313" key="2">
    <source>
        <dbReference type="WBParaSite" id="ES5_v2.g18375.t1"/>
    </source>
</evidence>
<protein>
    <submittedName>
        <fullName evidence="2">N-acetyltransferase</fullName>
    </submittedName>
</protein>
<proteinExistence type="predicted"/>